<sequence length="70" mass="7854">MKPGPQSGGAFAPRRRGASFGLPSMEMLVSHCIYFMTNGVRTHDGRAYRTLNIIDEFTKEALAIRVKRKL</sequence>
<feature type="non-terminal residue" evidence="1">
    <location>
        <position position="70"/>
    </location>
</feature>
<dbReference type="EMBL" id="FNEK01000121">
    <property type="protein sequence ID" value="SDL84146.1"/>
    <property type="molecule type" value="Genomic_DNA"/>
</dbReference>
<keyword evidence="2" id="KW-1185">Reference proteome</keyword>
<reference evidence="1 2" key="1">
    <citation type="submission" date="2016-10" db="EMBL/GenBank/DDBJ databases">
        <authorList>
            <person name="de Groot N.N."/>
        </authorList>
    </citation>
    <scope>NUCLEOTIDE SEQUENCE [LARGE SCALE GENOMIC DNA]</scope>
    <source>
        <strain evidence="1 2">DSM 25294</strain>
    </source>
</reference>
<organism evidence="1 2">
    <name type="scientific">Aliiruegeria lutimaris</name>
    <dbReference type="NCBI Taxonomy" id="571298"/>
    <lineage>
        <taxon>Bacteria</taxon>
        <taxon>Pseudomonadati</taxon>
        <taxon>Pseudomonadota</taxon>
        <taxon>Alphaproteobacteria</taxon>
        <taxon>Rhodobacterales</taxon>
        <taxon>Roseobacteraceae</taxon>
        <taxon>Aliiruegeria</taxon>
    </lineage>
</organism>
<evidence type="ECO:0000313" key="1">
    <source>
        <dbReference type="EMBL" id="SDL84146.1"/>
    </source>
</evidence>
<name>A0A1G9NC62_9RHOB</name>
<gene>
    <name evidence="1" type="ORF">SAMN04488026_11211</name>
</gene>
<accession>A0A1G9NC62</accession>
<dbReference type="Proteomes" id="UP000199382">
    <property type="component" value="Unassembled WGS sequence"/>
</dbReference>
<dbReference type="AlphaFoldDB" id="A0A1G9NC62"/>
<evidence type="ECO:0000313" key="2">
    <source>
        <dbReference type="Proteomes" id="UP000199382"/>
    </source>
</evidence>
<dbReference type="STRING" id="571298.SAMN04488026_11211"/>
<proteinExistence type="predicted"/>
<protein>
    <submittedName>
        <fullName evidence="1">Uncharacterized protein</fullName>
    </submittedName>
</protein>